<gene>
    <name evidence="1" type="ORF">GIB67_013876</name>
</gene>
<evidence type="ECO:0000313" key="1">
    <source>
        <dbReference type="EMBL" id="KAF6140583.1"/>
    </source>
</evidence>
<accession>A0A7J7LD80</accession>
<reference evidence="1 2" key="1">
    <citation type="journal article" date="2020" name="IScience">
        <title>Genome Sequencing of the Endangered Kingdonia uniflora (Circaeasteraceae, Ranunculales) Reveals Potential Mechanisms of Evolutionary Specialization.</title>
        <authorList>
            <person name="Sun Y."/>
            <person name="Deng T."/>
            <person name="Zhang A."/>
            <person name="Moore M.J."/>
            <person name="Landis J.B."/>
            <person name="Lin N."/>
            <person name="Zhang H."/>
            <person name="Zhang X."/>
            <person name="Huang J."/>
            <person name="Zhang X."/>
            <person name="Sun H."/>
            <person name="Wang H."/>
        </authorList>
    </citation>
    <scope>NUCLEOTIDE SEQUENCE [LARGE SCALE GENOMIC DNA]</scope>
    <source>
        <strain evidence="1">TB1705</strain>
        <tissue evidence="1">Leaf</tissue>
    </source>
</reference>
<dbReference type="EMBL" id="JACGCM010002358">
    <property type="protein sequence ID" value="KAF6140583.1"/>
    <property type="molecule type" value="Genomic_DNA"/>
</dbReference>
<feature type="non-terminal residue" evidence="1">
    <location>
        <position position="67"/>
    </location>
</feature>
<organism evidence="1 2">
    <name type="scientific">Kingdonia uniflora</name>
    <dbReference type="NCBI Taxonomy" id="39325"/>
    <lineage>
        <taxon>Eukaryota</taxon>
        <taxon>Viridiplantae</taxon>
        <taxon>Streptophyta</taxon>
        <taxon>Embryophyta</taxon>
        <taxon>Tracheophyta</taxon>
        <taxon>Spermatophyta</taxon>
        <taxon>Magnoliopsida</taxon>
        <taxon>Ranunculales</taxon>
        <taxon>Circaeasteraceae</taxon>
        <taxon>Kingdonia</taxon>
    </lineage>
</organism>
<name>A0A7J7LD80_9MAGN</name>
<protein>
    <submittedName>
        <fullName evidence="1">Uncharacterized protein</fullName>
    </submittedName>
</protein>
<comment type="caution">
    <text evidence="1">The sequence shown here is derived from an EMBL/GenBank/DDBJ whole genome shotgun (WGS) entry which is preliminary data.</text>
</comment>
<dbReference type="Proteomes" id="UP000541444">
    <property type="component" value="Unassembled WGS sequence"/>
</dbReference>
<keyword evidence="2" id="KW-1185">Reference proteome</keyword>
<sequence length="67" mass="7975">SCTPWNFGPRVNLVRTILDVVRTRCYVFRVGDQLSQSRLNRALSRFTLDVRVLSRDPYYLYFWSSTI</sequence>
<evidence type="ECO:0000313" key="2">
    <source>
        <dbReference type="Proteomes" id="UP000541444"/>
    </source>
</evidence>
<dbReference type="AlphaFoldDB" id="A0A7J7LD80"/>
<proteinExistence type="predicted"/>